<dbReference type="Proteomes" id="UP001311232">
    <property type="component" value="Unassembled WGS sequence"/>
</dbReference>
<accession>A0AAV9S8V5</accession>
<dbReference type="EMBL" id="JAHHUM010000730">
    <property type="protein sequence ID" value="KAK5617379.1"/>
    <property type="molecule type" value="Genomic_DNA"/>
</dbReference>
<gene>
    <name evidence="1" type="ORF">CRENBAI_006843</name>
</gene>
<reference evidence="1 2" key="1">
    <citation type="submission" date="2021-06" db="EMBL/GenBank/DDBJ databases">
        <authorList>
            <person name="Palmer J.M."/>
        </authorList>
    </citation>
    <scope>NUCLEOTIDE SEQUENCE [LARGE SCALE GENOMIC DNA]</scope>
    <source>
        <strain evidence="1 2">MEX-2019</strain>
        <tissue evidence="1">Muscle</tissue>
    </source>
</reference>
<comment type="caution">
    <text evidence="1">The sequence shown here is derived from an EMBL/GenBank/DDBJ whole genome shotgun (WGS) entry which is preliminary data.</text>
</comment>
<dbReference type="AlphaFoldDB" id="A0AAV9S8V5"/>
<proteinExistence type="predicted"/>
<keyword evidence="2" id="KW-1185">Reference proteome</keyword>
<evidence type="ECO:0000313" key="1">
    <source>
        <dbReference type="EMBL" id="KAK5617379.1"/>
    </source>
</evidence>
<name>A0AAV9S8V5_9TELE</name>
<organism evidence="1 2">
    <name type="scientific">Crenichthys baileyi</name>
    <name type="common">White River springfish</name>
    <dbReference type="NCBI Taxonomy" id="28760"/>
    <lineage>
        <taxon>Eukaryota</taxon>
        <taxon>Metazoa</taxon>
        <taxon>Chordata</taxon>
        <taxon>Craniata</taxon>
        <taxon>Vertebrata</taxon>
        <taxon>Euteleostomi</taxon>
        <taxon>Actinopterygii</taxon>
        <taxon>Neopterygii</taxon>
        <taxon>Teleostei</taxon>
        <taxon>Neoteleostei</taxon>
        <taxon>Acanthomorphata</taxon>
        <taxon>Ovalentaria</taxon>
        <taxon>Atherinomorphae</taxon>
        <taxon>Cyprinodontiformes</taxon>
        <taxon>Goodeidae</taxon>
        <taxon>Crenichthys</taxon>
    </lineage>
</organism>
<protein>
    <submittedName>
        <fullName evidence="1">Uncharacterized protein</fullName>
    </submittedName>
</protein>
<evidence type="ECO:0000313" key="2">
    <source>
        <dbReference type="Proteomes" id="UP001311232"/>
    </source>
</evidence>
<sequence>MGWRSSTPKYLCYGVLTKIHTERLTSRPWVEVSLSVCISPPSNQRQIQMCLQSIVLRGFAFKDLQAWIPRSSAELRLQSSSRVCPSTSSQLRASGISPGSDLDASQLAQLVCLTHSCLLWKSAFGNRKPPGQTSPGSPCLHSGSCRRTAWPILCGSVSVHRSSRAPGFHFLCNSNHSTLIHHIYGFSSGLCSSAHPAYPGDSR</sequence>